<dbReference type="SUPFAM" id="SSF53738">
    <property type="entry name" value="Phosphoglucomutase, first 3 domains"/>
    <property type="match status" value="2"/>
</dbReference>
<feature type="domain" description="Alpha-D-phosphohexomutase alpha/beta/alpha" evidence="6">
    <location>
        <begin position="60"/>
        <end position="170"/>
    </location>
</feature>
<dbReference type="InterPro" id="IPR005845">
    <property type="entry name" value="A-D-PHexomutase_a/b/a-II"/>
</dbReference>
<dbReference type="InterPro" id="IPR045244">
    <property type="entry name" value="PGM"/>
</dbReference>
<accession>X1NJ85</accession>
<dbReference type="PANTHER" id="PTHR22573:SF2">
    <property type="entry name" value="PHOSPHOGLUCOMUTASE"/>
    <property type="match status" value="1"/>
</dbReference>
<keyword evidence="2" id="KW-0460">Magnesium</keyword>
<keyword evidence="1" id="KW-0479">Metal-binding</keyword>
<dbReference type="Pfam" id="PF02880">
    <property type="entry name" value="PGM_PMM_III"/>
    <property type="match status" value="1"/>
</dbReference>
<keyword evidence="3" id="KW-0413">Isomerase</keyword>
<evidence type="ECO:0000256" key="2">
    <source>
        <dbReference type="ARBA" id="ARBA00022842"/>
    </source>
</evidence>
<feature type="domain" description="Alpha-D-phosphohexomutase C-terminal" evidence="4">
    <location>
        <begin position="204"/>
        <end position="254"/>
    </location>
</feature>
<evidence type="ECO:0000313" key="7">
    <source>
        <dbReference type="EMBL" id="GAI18754.1"/>
    </source>
</evidence>
<comment type="caution">
    <text evidence="7">The sequence shown here is derived from an EMBL/GenBank/DDBJ whole genome shotgun (WGS) entry which is preliminary data.</text>
</comment>
<evidence type="ECO:0000256" key="1">
    <source>
        <dbReference type="ARBA" id="ARBA00022723"/>
    </source>
</evidence>
<dbReference type="Gene3D" id="3.40.120.10">
    <property type="entry name" value="Alpha-D-Glucose-1,6-Bisphosphate, subunit A, domain 3"/>
    <property type="match status" value="2"/>
</dbReference>
<dbReference type="InterPro" id="IPR005846">
    <property type="entry name" value="A-D-PHexomutase_a/b/a-III"/>
</dbReference>
<reference evidence="7" key="1">
    <citation type="journal article" date="2014" name="Front. Microbiol.">
        <title>High frequency of phylogenetically diverse reductive dehalogenase-homologous genes in deep subseafloor sedimentary metagenomes.</title>
        <authorList>
            <person name="Kawai M."/>
            <person name="Futagami T."/>
            <person name="Toyoda A."/>
            <person name="Takaki Y."/>
            <person name="Nishi S."/>
            <person name="Hori S."/>
            <person name="Arai W."/>
            <person name="Tsubouchi T."/>
            <person name="Morono Y."/>
            <person name="Uchiyama I."/>
            <person name="Ito T."/>
            <person name="Fujiyama A."/>
            <person name="Inagaki F."/>
            <person name="Takami H."/>
        </authorList>
    </citation>
    <scope>NUCLEOTIDE SEQUENCE</scope>
    <source>
        <strain evidence="7">Expedition CK06-06</strain>
    </source>
</reference>
<dbReference type="Pfam" id="PF02879">
    <property type="entry name" value="PGM_PMM_II"/>
    <property type="match status" value="1"/>
</dbReference>
<dbReference type="EMBL" id="BARV01022223">
    <property type="protein sequence ID" value="GAI18754.1"/>
    <property type="molecule type" value="Genomic_DNA"/>
</dbReference>
<sequence>EIHSALNPAFGGINPEPIGDNLAEAESILKDNKCKLAICLDGDGDRIALLGENGNYISAHHIYAIVLWYLATRKKMKGKVVKSVNLSSIVDKICSKYNLELITTPVGFKYIAEEILKGGVIIGGEESGGLWAGGDLPERDGMLIGLKLLEMICSTGMTVNQILEEIYNEFGYFVFDRIDYEIDLRQMESLKALLEKGIHDILKKAGARKVISIDGYKYIMEDGSWVMIRPSGTEAVVRIYTEGENDRKVKYLQELGKKVVNSVF</sequence>
<dbReference type="InterPro" id="IPR016055">
    <property type="entry name" value="A-D-PHexomutase_a/b/a-I/II/III"/>
</dbReference>
<dbReference type="GO" id="GO:0005975">
    <property type="term" value="P:carbohydrate metabolic process"/>
    <property type="evidence" value="ECO:0007669"/>
    <property type="project" value="InterPro"/>
</dbReference>
<organism evidence="7">
    <name type="scientific">marine sediment metagenome</name>
    <dbReference type="NCBI Taxonomy" id="412755"/>
    <lineage>
        <taxon>unclassified sequences</taxon>
        <taxon>metagenomes</taxon>
        <taxon>ecological metagenomes</taxon>
    </lineage>
</organism>
<dbReference type="GO" id="GO:0005829">
    <property type="term" value="C:cytosol"/>
    <property type="evidence" value="ECO:0007669"/>
    <property type="project" value="TreeGrafter"/>
</dbReference>
<dbReference type="Pfam" id="PF00408">
    <property type="entry name" value="PGM_PMM_IV"/>
    <property type="match status" value="1"/>
</dbReference>
<feature type="non-terminal residue" evidence="7">
    <location>
        <position position="1"/>
    </location>
</feature>
<dbReference type="InterPro" id="IPR036900">
    <property type="entry name" value="A-D-PHexomutase_C_sf"/>
</dbReference>
<protein>
    <recommendedName>
        <fullName evidence="8">Alpha-D-phosphohexomutase alpha/beta/alpha domain-containing protein</fullName>
    </recommendedName>
</protein>
<dbReference type="PANTHER" id="PTHR22573">
    <property type="entry name" value="PHOSPHOHEXOMUTASE FAMILY MEMBER"/>
    <property type="match status" value="1"/>
</dbReference>
<evidence type="ECO:0000256" key="3">
    <source>
        <dbReference type="ARBA" id="ARBA00023235"/>
    </source>
</evidence>
<evidence type="ECO:0000259" key="6">
    <source>
        <dbReference type="Pfam" id="PF02880"/>
    </source>
</evidence>
<dbReference type="AlphaFoldDB" id="X1NJ85"/>
<name>X1NJ85_9ZZZZ</name>
<dbReference type="GO" id="GO:0004614">
    <property type="term" value="F:phosphoglucomutase activity"/>
    <property type="evidence" value="ECO:0007669"/>
    <property type="project" value="InterPro"/>
</dbReference>
<dbReference type="InterPro" id="IPR005843">
    <property type="entry name" value="A-D-PHexomutase_C"/>
</dbReference>
<evidence type="ECO:0000259" key="5">
    <source>
        <dbReference type="Pfam" id="PF02879"/>
    </source>
</evidence>
<proteinExistence type="predicted"/>
<gene>
    <name evidence="7" type="ORF">S06H3_36660</name>
</gene>
<dbReference type="GO" id="GO:0046872">
    <property type="term" value="F:metal ion binding"/>
    <property type="evidence" value="ECO:0007669"/>
    <property type="project" value="UniProtKB-KW"/>
</dbReference>
<feature type="domain" description="Alpha-D-phosphohexomutase alpha/beta/alpha" evidence="5">
    <location>
        <begin position="2"/>
        <end position="54"/>
    </location>
</feature>
<evidence type="ECO:0008006" key="8">
    <source>
        <dbReference type="Google" id="ProtNLM"/>
    </source>
</evidence>
<dbReference type="Gene3D" id="3.30.310.50">
    <property type="entry name" value="Alpha-D-phosphohexomutase, C-terminal domain"/>
    <property type="match status" value="1"/>
</dbReference>
<evidence type="ECO:0000259" key="4">
    <source>
        <dbReference type="Pfam" id="PF00408"/>
    </source>
</evidence>
<dbReference type="SUPFAM" id="SSF55957">
    <property type="entry name" value="Phosphoglucomutase, C-terminal domain"/>
    <property type="match status" value="1"/>
</dbReference>